<comment type="similarity">
    <text evidence="1">Belongs to the thioesterase PaaI family.</text>
</comment>
<dbReference type="PANTHER" id="PTHR43240">
    <property type="entry name" value="1,4-DIHYDROXY-2-NAPHTHOYL-COA THIOESTERASE 1"/>
    <property type="match status" value="1"/>
</dbReference>
<feature type="region of interest" description="Disordered" evidence="3">
    <location>
        <begin position="1"/>
        <end position="29"/>
    </location>
</feature>
<name>A0A7Z8K1D1_9CELL</name>
<dbReference type="Proteomes" id="UP000308121">
    <property type="component" value="Unassembled WGS sequence"/>
</dbReference>
<dbReference type="EMBL" id="SZYE01000067">
    <property type="protein sequence ID" value="TKR23685.1"/>
    <property type="molecule type" value="Genomic_DNA"/>
</dbReference>
<dbReference type="SUPFAM" id="SSF54637">
    <property type="entry name" value="Thioesterase/thiol ester dehydrase-isomerase"/>
    <property type="match status" value="1"/>
</dbReference>
<dbReference type="GO" id="GO:0061522">
    <property type="term" value="F:1,4-dihydroxy-2-naphthoyl-CoA thioesterase activity"/>
    <property type="evidence" value="ECO:0007669"/>
    <property type="project" value="TreeGrafter"/>
</dbReference>
<comment type="caution">
    <text evidence="5">The sequence shown here is derived from an EMBL/GenBank/DDBJ whole genome shotgun (WGS) entry which is preliminary data.</text>
</comment>
<feature type="compositionally biased region" description="Low complexity" evidence="3">
    <location>
        <begin position="9"/>
        <end position="26"/>
    </location>
</feature>
<dbReference type="InterPro" id="IPR006683">
    <property type="entry name" value="Thioestr_dom"/>
</dbReference>
<accession>A0A7Z8K1D1</accession>
<evidence type="ECO:0000259" key="4">
    <source>
        <dbReference type="Pfam" id="PF03061"/>
    </source>
</evidence>
<dbReference type="InterPro" id="IPR029069">
    <property type="entry name" value="HotDog_dom_sf"/>
</dbReference>
<protein>
    <submittedName>
        <fullName evidence="5">PaaI family thioesterase</fullName>
    </submittedName>
</protein>
<evidence type="ECO:0000313" key="5">
    <source>
        <dbReference type="EMBL" id="TKR23685.1"/>
    </source>
</evidence>
<evidence type="ECO:0000256" key="1">
    <source>
        <dbReference type="ARBA" id="ARBA00008324"/>
    </source>
</evidence>
<sequence length="154" mass="15674">MADTDLPRTADPADAAAPAADGAPLGTHVPPGTLMERMGIELQEVSAERAVGTMPVAGNVQPYGLLHGGASAVLAETLGSYAANAHAGPDRRAVGIELSCTHHRSATEGVVTGTATAVHLGGRVATYDVVVSDPRGRRICSARLTCMLIDARPA</sequence>
<organism evidence="5 6">
    <name type="scientific">Cellulomonas hominis</name>
    <dbReference type="NCBI Taxonomy" id="156981"/>
    <lineage>
        <taxon>Bacteria</taxon>
        <taxon>Bacillati</taxon>
        <taxon>Actinomycetota</taxon>
        <taxon>Actinomycetes</taxon>
        <taxon>Micrococcales</taxon>
        <taxon>Cellulomonadaceae</taxon>
        <taxon>Cellulomonas</taxon>
    </lineage>
</organism>
<dbReference type="NCBIfam" id="TIGR00369">
    <property type="entry name" value="unchar_dom_1"/>
    <property type="match status" value="1"/>
</dbReference>
<dbReference type="OrthoDB" id="9798208at2"/>
<keyword evidence="2" id="KW-0378">Hydrolase</keyword>
<dbReference type="InterPro" id="IPR003736">
    <property type="entry name" value="PAAI_dom"/>
</dbReference>
<evidence type="ECO:0000313" key="6">
    <source>
        <dbReference type="Proteomes" id="UP000308121"/>
    </source>
</evidence>
<proteinExistence type="inferred from homology"/>
<dbReference type="AlphaFoldDB" id="A0A7Z8K1D1"/>
<evidence type="ECO:0000256" key="2">
    <source>
        <dbReference type="ARBA" id="ARBA00022801"/>
    </source>
</evidence>
<reference evidence="5 6" key="1">
    <citation type="submission" date="2019-05" db="EMBL/GenBank/DDBJ databases">
        <title>Genome sequence of Cellulomonas hominis strain CS1.</title>
        <authorList>
            <person name="Belmont J."/>
            <person name="Maclea K.S."/>
        </authorList>
    </citation>
    <scope>NUCLEOTIDE SEQUENCE [LARGE SCALE GENOMIC DNA]</scope>
    <source>
        <strain evidence="5 6">CS1</strain>
    </source>
</reference>
<gene>
    <name evidence="5" type="ORF">FA014_09960</name>
</gene>
<evidence type="ECO:0000256" key="3">
    <source>
        <dbReference type="SAM" id="MobiDB-lite"/>
    </source>
</evidence>
<dbReference type="Pfam" id="PF03061">
    <property type="entry name" value="4HBT"/>
    <property type="match status" value="1"/>
</dbReference>
<dbReference type="CDD" id="cd03443">
    <property type="entry name" value="PaaI_thioesterase"/>
    <property type="match status" value="1"/>
</dbReference>
<dbReference type="GO" id="GO:0005829">
    <property type="term" value="C:cytosol"/>
    <property type="evidence" value="ECO:0007669"/>
    <property type="project" value="TreeGrafter"/>
</dbReference>
<dbReference type="PANTHER" id="PTHR43240:SF5">
    <property type="entry name" value="1,4-DIHYDROXY-2-NAPHTHOYL-COA THIOESTERASE 1"/>
    <property type="match status" value="1"/>
</dbReference>
<feature type="domain" description="Thioesterase" evidence="4">
    <location>
        <begin position="63"/>
        <end position="140"/>
    </location>
</feature>
<dbReference type="Gene3D" id="3.10.129.10">
    <property type="entry name" value="Hotdog Thioesterase"/>
    <property type="match status" value="1"/>
</dbReference>